<evidence type="ECO:0000313" key="2">
    <source>
        <dbReference type="Proteomes" id="UP001428290"/>
    </source>
</evidence>
<dbReference type="PANTHER" id="PTHR40036:SF1">
    <property type="entry name" value="MACROCIN O-METHYLTRANSFERASE"/>
    <property type="match status" value="1"/>
</dbReference>
<dbReference type="PANTHER" id="PTHR40036">
    <property type="entry name" value="MACROCIN O-METHYLTRANSFERASE"/>
    <property type="match status" value="1"/>
</dbReference>
<dbReference type="Proteomes" id="UP001428290">
    <property type="component" value="Unassembled WGS sequence"/>
</dbReference>
<sequence>MGIKTSVKKFKSTIIDRWQLSRLNRVQPKLVTTITHVQHHHLTYLDTQALIDLGLAVAQLEQQAIAGQMLELGCAAGGSAIVITSVKAKSRPFAIYDVFGMIPPPSERDGQDVHRRYEVISTGKSPGIGNRRYYGYEEALDQKVIAAFAEAGYPIEQHQVSLVKGLYEDSLQIDQPVALAHIDCDWYDSVMVCLERIVPHLVQGGILVIDDYTSWSGCRQAVDDFFREHQAEFRFEHKSRLHITRR</sequence>
<dbReference type="InterPro" id="IPR008884">
    <property type="entry name" value="TylF_MeTrfase"/>
</dbReference>
<protein>
    <recommendedName>
        <fullName evidence="3">Asparagine synthase</fullName>
    </recommendedName>
</protein>
<keyword evidence="2" id="KW-1185">Reference proteome</keyword>
<dbReference type="EMBL" id="BAABRU010000011">
    <property type="protein sequence ID" value="GAA5529438.1"/>
    <property type="molecule type" value="Genomic_DNA"/>
</dbReference>
<comment type="caution">
    <text evidence="1">The sequence shown here is derived from an EMBL/GenBank/DDBJ whole genome shotgun (WGS) entry which is preliminary data.</text>
</comment>
<dbReference type="SUPFAM" id="SSF53335">
    <property type="entry name" value="S-adenosyl-L-methionine-dependent methyltransferases"/>
    <property type="match status" value="1"/>
</dbReference>
<evidence type="ECO:0008006" key="3">
    <source>
        <dbReference type="Google" id="ProtNLM"/>
    </source>
</evidence>
<dbReference type="InterPro" id="IPR029063">
    <property type="entry name" value="SAM-dependent_MTases_sf"/>
</dbReference>
<proteinExistence type="predicted"/>
<dbReference type="Gene3D" id="3.40.50.150">
    <property type="entry name" value="Vaccinia Virus protein VP39"/>
    <property type="match status" value="1"/>
</dbReference>
<reference evidence="1 2" key="1">
    <citation type="submission" date="2024-02" db="EMBL/GenBank/DDBJ databases">
        <title>Herpetosiphon gulosus NBRC 112829.</title>
        <authorList>
            <person name="Ichikawa N."/>
            <person name="Katano-Makiyama Y."/>
            <person name="Hidaka K."/>
        </authorList>
    </citation>
    <scope>NUCLEOTIDE SEQUENCE [LARGE SCALE GENOMIC DNA]</scope>
    <source>
        <strain evidence="1 2">NBRC 112829</strain>
    </source>
</reference>
<accession>A0ABP9X3M2</accession>
<organism evidence="1 2">
    <name type="scientific">Herpetosiphon gulosus</name>
    <dbReference type="NCBI Taxonomy" id="1973496"/>
    <lineage>
        <taxon>Bacteria</taxon>
        <taxon>Bacillati</taxon>
        <taxon>Chloroflexota</taxon>
        <taxon>Chloroflexia</taxon>
        <taxon>Herpetosiphonales</taxon>
        <taxon>Herpetosiphonaceae</taxon>
        <taxon>Herpetosiphon</taxon>
    </lineage>
</organism>
<name>A0ABP9X3M2_9CHLR</name>
<gene>
    <name evidence="1" type="ORF">Hgul01_03248</name>
</gene>
<evidence type="ECO:0000313" key="1">
    <source>
        <dbReference type="EMBL" id="GAA5529438.1"/>
    </source>
</evidence>
<dbReference type="Pfam" id="PF05711">
    <property type="entry name" value="TylF"/>
    <property type="match status" value="1"/>
</dbReference>
<dbReference type="RefSeq" id="WP_345723057.1">
    <property type="nucleotide sequence ID" value="NZ_BAABRU010000011.1"/>
</dbReference>